<comment type="subcellular location">
    <subcellularLocation>
        <location evidence="1">Cell membrane</location>
        <topology evidence="1">Multi-pass membrane protein</topology>
    </subcellularLocation>
</comment>
<keyword evidence="2" id="KW-0813">Transport</keyword>
<feature type="transmembrane region" description="Helical" evidence="7">
    <location>
        <begin position="354"/>
        <end position="372"/>
    </location>
</feature>
<keyword evidence="5 7" id="KW-1133">Transmembrane helix</keyword>
<evidence type="ECO:0000256" key="2">
    <source>
        <dbReference type="ARBA" id="ARBA00022448"/>
    </source>
</evidence>
<dbReference type="Gene3D" id="1.20.1250.20">
    <property type="entry name" value="MFS general substrate transporter like domains"/>
    <property type="match status" value="1"/>
</dbReference>
<feature type="domain" description="Major facilitator superfamily (MFS) profile" evidence="8">
    <location>
        <begin position="11"/>
        <end position="492"/>
    </location>
</feature>
<feature type="transmembrane region" description="Helical" evidence="7">
    <location>
        <begin position="164"/>
        <end position="186"/>
    </location>
</feature>
<dbReference type="EMBL" id="BAAABM010000047">
    <property type="protein sequence ID" value="GAA0356283.1"/>
    <property type="molecule type" value="Genomic_DNA"/>
</dbReference>
<dbReference type="RefSeq" id="WP_252802156.1">
    <property type="nucleotide sequence ID" value="NZ_BAAABM010000047.1"/>
</dbReference>
<feature type="transmembrane region" description="Helical" evidence="7">
    <location>
        <begin position="468"/>
        <end position="488"/>
    </location>
</feature>
<evidence type="ECO:0000313" key="9">
    <source>
        <dbReference type="EMBL" id="GAA0356283.1"/>
    </source>
</evidence>
<feature type="transmembrane region" description="Helical" evidence="7">
    <location>
        <begin position="139"/>
        <end position="158"/>
    </location>
</feature>
<evidence type="ECO:0000256" key="6">
    <source>
        <dbReference type="ARBA" id="ARBA00023136"/>
    </source>
</evidence>
<dbReference type="InterPro" id="IPR004638">
    <property type="entry name" value="EmrB-like"/>
</dbReference>
<evidence type="ECO:0000256" key="7">
    <source>
        <dbReference type="SAM" id="Phobius"/>
    </source>
</evidence>
<feature type="transmembrane region" description="Helical" evidence="7">
    <location>
        <begin position="107"/>
        <end position="127"/>
    </location>
</feature>
<dbReference type="InterPro" id="IPR036259">
    <property type="entry name" value="MFS_trans_sf"/>
</dbReference>
<dbReference type="NCBIfam" id="TIGR00711">
    <property type="entry name" value="efflux_EmrB"/>
    <property type="match status" value="1"/>
</dbReference>
<keyword evidence="3" id="KW-1003">Cell membrane</keyword>
<comment type="caution">
    <text evidence="9">The sequence shown here is derived from an EMBL/GenBank/DDBJ whole genome shotgun (WGS) entry which is preliminary data.</text>
</comment>
<evidence type="ECO:0000256" key="4">
    <source>
        <dbReference type="ARBA" id="ARBA00022692"/>
    </source>
</evidence>
<evidence type="ECO:0000256" key="3">
    <source>
        <dbReference type="ARBA" id="ARBA00022475"/>
    </source>
</evidence>
<feature type="transmembrane region" description="Helical" evidence="7">
    <location>
        <begin position="49"/>
        <end position="69"/>
    </location>
</feature>
<organism evidence="9 10">
    <name type="scientific">Actinoallomurus spadix</name>
    <dbReference type="NCBI Taxonomy" id="79912"/>
    <lineage>
        <taxon>Bacteria</taxon>
        <taxon>Bacillati</taxon>
        <taxon>Actinomycetota</taxon>
        <taxon>Actinomycetes</taxon>
        <taxon>Streptosporangiales</taxon>
        <taxon>Thermomonosporaceae</taxon>
        <taxon>Actinoallomurus</taxon>
    </lineage>
</organism>
<feature type="transmembrane region" description="Helical" evidence="7">
    <location>
        <begin position="393"/>
        <end position="414"/>
    </location>
</feature>
<keyword evidence="4 7" id="KW-0812">Transmembrane</keyword>
<dbReference type="PANTHER" id="PTHR42718">
    <property type="entry name" value="MAJOR FACILITATOR SUPERFAMILY MULTIDRUG TRANSPORTER MFSC"/>
    <property type="match status" value="1"/>
</dbReference>
<feature type="transmembrane region" description="Helical" evidence="7">
    <location>
        <begin position="301"/>
        <end position="319"/>
    </location>
</feature>
<feature type="transmembrane region" description="Helical" evidence="7">
    <location>
        <begin position="78"/>
        <end position="101"/>
    </location>
</feature>
<feature type="transmembrane region" description="Helical" evidence="7">
    <location>
        <begin position="198"/>
        <end position="216"/>
    </location>
</feature>
<protein>
    <submittedName>
        <fullName evidence="9">DHA2 family efflux MFS transporter permease subunit</fullName>
    </submittedName>
</protein>
<evidence type="ECO:0000256" key="5">
    <source>
        <dbReference type="ARBA" id="ARBA00022989"/>
    </source>
</evidence>
<dbReference type="PRINTS" id="PR01036">
    <property type="entry name" value="TCRTETB"/>
</dbReference>
<keyword evidence="10" id="KW-1185">Reference proteome</keyword>
<dbReference type="Pfam" id="PF07690">
    <property type="entry name" value="MFS_1"/>
    <property type="match status" value="1"/>
</dbReference>
<evidence type="ECO:0000313" key="10">
    <source>
        <dbReference type="Proteomes" id="UP001501822"/>
    </source>
</evidence>
<feature type="transmembrane region" description="Helical" evidence="7">
    <location>
        <begin position="228"/>
        <end position="246"/>
    </location>
</feature>
<evidence type="ECO:0000256" key="1">
    <source>
        <dbReference type="ARBA" id="ARBA00004651"/>
    </source>
</evidence>
<dbReference type="PANTHER" id="PTHR42718:SF42">
    <property type="entry name" value="EXPORT PROTEIN"/>
    <property type="match status" value="1"/>
</dbReference>
<feature type="transmembrane region" description="Helical" evidence="7">
    <location>
        <begin position="331"/>
        <end position="348"/>
    </location>
</feature>
<feature type="transmembrane region" description="Helical" evidence="7">
    <location>
        <begin position="9"/>
        <end position="29"/>
    </location>
</feature>
<reference evidence="9 10" key="1">
    <citation type="journal article" date="2019" name="Int. J. Syst. Evol. Microbiol.">
        <title>The Global Catalogue of Microorganisms (GCM) 10K type strain sequencing project: providing services to taxonomists for standard genome sequencing and annotation.</title>
        <authorList>
            <consortium name="The Broad Institute Genomics Platform"/>
            <consortium name="The Broad Institute Genome Sequencing Center for Infectious Disease"/>
            <person name="Wu L."/>
            <person name="Ma J."/>
        </authorList>
    </citation>
    <scope>NUCLEOTIDE SEQUENCE [LARGE SCALE GENOMIC DNA]</scope>
    <source>
        <strain evidence="9 10">JCM 3146</strain>
    </source>
</reference>
<keyword evidence="6 7" id="KW-0472">Membrane</keyword>
<dbReference type="PROSITE" id="PS50850">
    <property type="entry name" value="MFS"/>
    <property type="match status" value="1"/>
</dbReference>
<dbReference type="CDD" id="cd17321">
    <property type="entry name" value="MFS_MMR_MDR_like"/>
    <property type="match status" value="1"/>
</dbReference>
<sequence length="509" mass="52002">MTTSDSRRWWVLGALVVILLAVGLDLTALNVALPTLSAQLNAGTSALQWIVASYTLVSATLLIPTGLIGDRYGRKKTLLTGVAVFLLGSLVATLVSGPAGLITARTLMGVGSAAITTLAMSVLLVVFPPEERPKALGAWAAASFLGLPLGPIIGGYLLDHFWWGSIFLINIPVSAVALLLGLILIPESRSSSAPRPDFAGLLLSTGGLVALVYGTIQEDEYGWSSPGVWGVLAAGAIALAAFVTWTRRVAHPLIDLRLFADRRFTGGTVPATLLTFAMFGVLFVVPQYFQAVLGTTPLGSGLRLLPLIGGLIASSRLGAPLVKRIGPRRTIVTGGLLVTAGFVLGATTTTGSGYGLAATWLTIAGLGMGLMLPASMNAAMGALSAEQAGVGSAVLMTIRLVGGAFGAAVLGSVLSSGYRGRVDVTGLPPAAAEAARGKVGGGLAVAERLHDPRLLHSARAAFTHGMDLTLLAGAGTMVVAALLAVILLPRRGADEPAGNGQSAHEYVSA</sequence>
<accession>A0ABN0X6E0</accession>
<feature type="transmembrane region" description="Helical" evidence="7">
    <location>
        <begin position="267"/>
        <end position="289"/>
    </location>
</feature>
<dbReference type="Proteomes" id="UP001501822">
    <property type="component" value="Unassembled WGS sequence"/>
</dbReference>
<name>A0ABN0X6E0_9ACTN</name>
<dbReference type="InterPro" id="IPR020846">
    <property type="entry name" value="MFS_dom"/>
</dbReference>
<evidence type="ECO:0000259" key="8">
    <source>
        <dbReference type="PROSITE" id="PS50850"/>
    </source>
</evidence>
<dbReference type="SUPFAM" id="SSF103473">
    <property type="entry name" value="MFS general substrate transporter"/>
    <property type="match status" value="1"/>
</dbReference>
<dbReference type="InterPro" id="IPR011701">
    <property type="entry name" value="MFS"/>
</dbReference>
<proteinExistence type="predicted"/>
<dbReference type="Gene3D" id="1.20.1720.10">
    <property type="entry name" value="Multidrug resistance protein D"/>
    <property type="match status" value="1"/>
</dbReference>
<gene>
    <name evidence="9" type="ORF">GCM10010151_52390</name>
</gene>